<dbReference type="PANTHER" id="PTHR24365:SF541">
    <property type="entry name" value="PROTEIN TOLL-RELATED"/>
    <property type="match status" value="1"/>
</dbReference>
<protein>
    <recommendedName>
        <fullName evidence="14">TIR domain-containing protein</fullName>
    </recommendedName>
</protein>
<name>A0ABD1ERJ9_HYPHA</name>
<dbReference type="SMART" id="SM00364">
    <property type="entry name" value="LRR_BAC"/>
    <property type="match status" value="10"/>
</dbReference>
<feature type="chain" id="PRO_5044786646" description="TIR domain-containing protein" evidence="13">
    <location>
        <begin position="22"/>
        <end position="1279"/>
    </location>
</feature>
<sequence length="1279" mass="146734">MKMLLVLFVLQSFIFKNNVFAGSNENVPTDSSLRYEAPDDCQWWVRGQGASAGQDEVALTCNLRTINSEFDTTNFSVIPSEHTTSLRIECNQDILSRSSLDDRSFVHLSKLRALELEHCKLSRWPAGTLLGLRDLRNLTVRTHNTDWEKMNLEFSRGSFNPVRQLERLDLCCNNIWSFPESIFCPLINLGYLNVSRNRLQDVSDLGFREKTPGPQPLISVTEEEVPRSEESNLTPPCSMDIQTLDASFNHFVLLPANGFSVLKRLKELYIHNNEINTIADKALDGLKALQTIDLSNNKLVALPIELFNDCRETIREIYLQNNTITVLGPGLFGNLTQLLALDLSRNLLTISWINQDTFAGLIRLVLLNLSYNRITHLDHDLFHDLYTLQILNLEHNALETIPADTFAPMNNLHTLIISYNRITYLDAYSLNGLYVLSLLALDNNILEGIHPEAFRNCSSLQDLNLNSNQLKAVPLALKNMRLLRTLDLGENLITYLEEPGFRGLNNLYGLRMLGNRIQNITKRAFADLPALQILNLARNRVQRVEHNSFSNSPNLQAIRLDGNQLTDVNGLFADIKSLLWLNVSDNRLEWFDYALIPQGLQWLDLHKNNIRELGNRFNLDDDLKLEQLDASFNKITRITPSSFPSSIQLLFLNDNLISLVEPHTFLQKTNLSRVDLYANQITHMDSNALRLTPVESGKQLPEFYIGGNPFQCDCTMEWLQTINKLDQLHVGQRPRVMDLDSIYCKLLHNREVSYMPLIHVESSQFLCTYKTHCFTVCRCCDFDACDCEMTCPNNCTCYHNQLWSSNVVDCSGSGYLEMPNTIPMDASEVYLDGNSFGELSSHSFIGRKNLIVIYANNSNIEAIYNHTFSGLRRLTVLHLEDNKIKQLLGFELSSLESLRELYLQGNLISFIDNRTFLPLRQLEVLRLENNRLTTFQVWQLTSNPYLVEIGLSYNHWTCNCDYVKTFKNWLKQNSVKVIDVTRITCILNNSTNLLGPKMADFNSTKCLQVQLNLVEHQVMNDYLPLLLGTMCMFLLSVVLVCGGFYYRQELRVWVYSRCGLRMCYKTTSFDDQLDKERLFDAYISYSVKDEMFVTQALAPGLESGEQPFRLCLHYRDFNVSGYVADTIIEAVEASKRTIIVLTKNFLLNEWCRFEFKSALHEVFKDRRKRLIFVVSGELPSRDLDPDLRLYLKTNTVIEWGDRQFWQKLRFAMPDVKKQPLHHQRNIYATATASCLMGDRSRTPPTLPPPPPPGKMPPYLTNTTASLPREARTLPHPLWA</sequence>
<accession>A0ABD1ERJ9</accession>
<dbReference type="FunFam" id="3.80.10.10:FF:000418">
    <property type="entry name" value="protein toll"/>
    <property type="match status" value="1"/>
</dbReference>
<keyword evidence="7 12" id="KW-1133">Transmembrane helix</keyword>
<keyword evidence="8 12" id="KW-0472">Membrane</keyword>
<dbReference type="EMBL" id="JBDJPC010000005">
    <property type="protein sequence ID" value="KAL1501405.1"/>
    <property type="molecule type" value="Genomic_DNA"/>
</dbReference>
<evidence type="ECO:0000256" key="9">
    <source>
        <dbReference type="ARBA" id="ARBA00023170"/>
    </source>
</evidence>
<proteinExistence type="inferred from homology"/>
<dbReference type="AlphaFoldDB" id="A0ABD1ERJ9"/>
<dbReference type="Gene3D" id="3.40.50.10140">
    <property type="entry name" value="Toll/interleukin-1 receptor homology (TIR) domain"/>
    <property type="match status" value="1"/>
</dbReference>
<dbReference type="InterPro" id="IPR000157">
    <property type="entry name" value="TIR_dom"/>
</dbReference>
<dbReference type="Proteomes" id="UP001566132">
    <property type="component" value="Unassembled WGS sequence"/>
</dbReference>
<evidence type="ECO:0000256" key="10">
    <source>
        <dbReference type="ARBA" id="ARBA00023180"/>
    </source>
</evidence>
<dbReference type="FunFam" id="3.80.10.10:FF:000198">
    <property type="entry name" value="Blast:Protein toll"/>
    <property type="match status" value="1"/>
</dbReference>
<dbReference type="Gene3D" id="3.80.10.10">
    <property type="entry name" value="Ribonuclease Inhibitor"/>
    <property type="match status" value="7"/>
</dbReference>
<dbReference type="FunFam" id="3.80.10.10:FF:001164">
    <property type="entry name" value="GH01279p"/>
    <property type="match status" value="1"/>
</dbReference>
<comment type="similarity">
    <text evidence="2">Belongs to the Toll-like receptor family.</text>
</comment>
<dbReference type="PROSITE" id="PS50104">
    <property type="entry name" value="TIR"/>
    <property type="match status" value="1"/>
</dbReference>
<keyword evidence="10" id="KW-0325">Glycoprotein</keyword>
<comment type="caution">
    <text evidence="15">The sequence shown here is derived from an EMBL/GenBank/DDBJ whole genome shotgun (WGS) entry which is preliminary data.</text>
</comment>
<evidence type="ECO:0000256" key="8">
    <source>
        <dbReference type="ARBA" id="ARBA00023136"/>
    </source>
</evidence>
<dbReference type="Pfam" id="PF13855">
    <property type="entry name" value="LRR_8"/>
    <property type="match status" value="5"/>
</dbReference>
<evidence type="ECO:0000259" key="14">
    <source>
        <dbReference type="PROSITE" id="PS50104"/>
    </source>
</evidence>
<evidence type="ECO:0000256" key="5">
    <source>
        <dbReference type="ARBA" id="ARBA00022729"/>
    </source>
</evidence>
<evidence type="ECO:0000256" key="6">
    <source>
        <dbReference type="ARBA" id="ARBA00022737"/>
    </source>
</evidence>
<evidence type="ECO:0000256" key="3">
    <source>
        <dbReference type="ARBA" id="ARBA00022614"/>
    </source>
</evidence>
<dbReference type="GO" id="GO:0016020">
    <property type="term" value="C:membrane"/>
    <property type="evidence" value="ECO:0007669"/>
    <property type="project" value="UniProtKB-SubCell"/>
</dbReference>
<evidence type="ECO:0000256" key="2">
    <source>
        <dbReference type="ARBA" id="ARBA00009634"/>
    </source>
</evidence>
<organism evidence="15 16">
    <name type="scientific">Hypothenemus hampei</name>
    <name type="common">Coffee berry borer</name>
    <dbReference type="NCBI Taxonomy" id="57062"/>
    <lineage>
        <taxon>Eukaryota</taxon>
        <taxon>Metazoa</taxon>
        <taxon>Ecdysozoa</taxon>
        <taxon>Arthropoda</taxon>
        <taxon>Hexapoda</taxon>
        <taxon>Insecta</taxon>
        <taxon>Pterygota</taxon>
        <taxon>Neoptera</taxon>
        <taxon>Endopterygota</taxon>
        <taxon>Coleoptera</taxon>
        <taxon>Polyphaga</taxon>
        <taxon>Cucujiformia</taxon>
        <taxon>Curculionidae</taxon>
        <taxon>Scolytinae</taxon>
        <taxon>Hypothenemus</taxon>
    </lineage>
</organism>
<gene>
    <name evidence="15" type="ORF">ABEB36_006728</name>
</gene>
<evidence type="ECO:0000256" key="13">
    <source>
        <dbReference type="SAM" id="SignalP"/>
    </source>
</evidence>
<dbReference type="PROSITE" id="PS51450">
    <property type="entry name" value="LRR"/>
    <property type="match status" value="7"/>
</dbReference>
<evidence type="ECO:0000313" key="16">
    <source>
        <dbReference type="Proteomes" id="UP001566132"/>
    </source>
</evidence>
<evidence type="ECO:0000256" key="1">
    <source>
        <dbReference type="ARBA" id="ARBA00004167"/>
    </source>
</evidence>
<keyword evidence="9" id="KW-0675">Receptor</keyword>
<feature type="domain" description="TIR" evidence="14">
    <location>
        <begin position="1077"/>
        <end position="1212"/>
    </location>
</feature>
<comment type="subcellular location">
    <subcellularLocation>
        <location evidence="1">Membrane</location>
        <topology evidence="1">Single-pass membrane protein</topology>
    </subcellularLocation>
</comment>
<feature type="signal peptide" evidence="13">
    <location>
        <begin position="1"/>
        <end position="21"/>
    </location>
</feature>
<dbReference type="SMART" id="SM00255">
    <property type="entry name" value="TIR"/>
    <property type="match status" value="1"/>
</dbReference>
<keyword evidence="4 12" id="KW-0812">Transmembrane</keyword>
<dbReference type="SMART" id="SM00365">
    <property type="entry name" value="LRR_SD22"/>
    <property type="match status" value="7"/>
</dbReference>
<feature type="transmembrane region" description="Helical" evidence="12">
    <location>
        <begin position="1022"/>
        <end position="1046"/>
    </location>
</feature>
<feature type="compositionally biased region" description="Pro residues" evidence="11">
    <location>
        <begin position="1244"/>
        <end position="1255"/>
    </location>
</feature>
<dbReference type="InterPro" id="IPR003591">
    <property type="entry name" value="Leu-rich_rpt_typical-subtyp"/>
</dbReference>
<keyword evidence="16" id="KW-1185">Reference proteome</keyword>
<dbReference type="PRINTS" id="PR01537">
    <property type="entry name" value="INTRLKN1R1F"/>
</dbReference>
<dbReference type="InterPro" id="IPR032675">
    <property type="entry name" value="LRR_dom_sf"/>
</dbReference>
<dbReference type="SUPFAM" id="SSF52200">
    <property type="entry name" value="Toll/Interleukin receptor TIR domain"/>
    <property type="match status" value="1"/>
</dbReference>
<evidence type="ECO:0000256" key="11">
    <source>
        <dbReference type="SAM" id="MobiDB-lite"/>
    </source>
</evidence>
<feature type="region of interest" description="Disordered" evidence="11">
    <location>
        <begin position="1236"/>
        <end position="1262"/>
    </location>
</feature>
<evidence type="ECO:0000256" key="4">
    <source>
        <dbReference type="ARBA" id="ARBA00022692"/>
    </source>
</evidence>
<evidence type="ECO:0000256" key="7">
    <source>
        <dbReference type="ARBA" id="ARBA00022989"/>
    </source>
</evidence>
<dbReference type="SUPFAM" id="SSF52058">
    <property type="entry name" value="L domain-like"/>
    <property type="match status" value="4"/>
</dbReference>
<dbReference type="InterPro" id="IPR035897">
    <property type="entry name" value="Toll_tir_struct_dom_sf"/>
</dbReference>
<evidence type="ECO:0000313" key="15">
    <source>
        <dbReference type="EMBL" id="KAL1501405.1"/>
    </source>
</evidence>
<dbReference type="FunFam" id="3.40.50.10140:FF:000021">
    <property type="entry name" value="Toll receptor 13"/>
    <property type="match status" value="1"/>
</dbReference>
<dbReference type="PANTHER" id="PTHR24365">
    <property type="entry name" value="TOLL-LIKE RECEPTOR"/>
    <property type="match status" value="1"/>
</dbReference>
<keyword evidence="3" id="KW-0433">Leucine-rich repeat</keyword>
<dbReference type="InterPro" id="IPR001611">
    <property type="entry name" value="Leu-rich_rpt"/>
</dbReference>
<keyword evidence="5 13" id="KW-0732">Signal</keyword>
<reference evidence="15 16" key="1">
    <citation type="submission" date="2024-05" db="EMBL/GenBank/DDBJ databases">
        <title>Genetic variation in Jamaican populations of the coffee berry borer (Hypothenemus hampei).</title>
        <authorList>
            <person name="Errbii M."/>
            <person name="Myrie A."/>
        </authorList>
    </citation>
    <scope>NUCLEOTIDE SEQUENCE [LARGE SCALE GENOMIC DNA]</scope>
    <source>
        <strain evidence="15">JA-Hopewell-2020-01-JO</strain>
        <tissue evidence="15">Whole body</tissue>
    </source>
</reference>
<dbReference type="SMART" id="SM00369">
    <property type="entry name" value="LRR_TYP"/>
    <property type="match status" value="22"/>
</dbReference>
<evidence type="ECO:0000256" key="12">
    <source>
        <dbReference type="SAM" id="Phobius"/>
    </source>
</evidence>
<keyword evidence="6" id="KW-0677">Repeat</keyword>
<dbReference type="Pfam" id="PF01582">
    <property type="entry name" value="TIR"/>
    <property type="match status" value="1"/>
</dbReference>